<protein>
    <submittedName>
        <fullName evidence="6">Uncharacterized protein</fullName>
    </submittedName>
</protein>
<name>A0AA88R5Z8_9ASTE</name>
<gene>
    <name evidence="6" type="ORF">RJ640_023969</name>
</gene>
<dbReference type="Gene3D" id="3.80.10.10">
    <property type="entry name" value="Ribonuclease Inhibitor"/>
    <property type="match status" value="2"/>
</dbReference>
<dbReference type="SUPFAM" id="SSF51735">
    <property type="entry name" value="NAD(P)-binding Rossmann-fold domains"/>
    <property type="match status" value="1"/>
</dbReference>
<keyword evidence="1" id="KW-0433">Leucine-rich repeat</keyword>
<dbReference type="Pfam" id="PF16363">
    <property type="entry name" value="GDP_Man_Dehyd"/>
    <property type="match status" value="1"/>
</dbReference>
<proteinExistence type="predicted"/>
<evidence type="ECO:0000256" key="1">
    <source>
        <dbReference type="ARBA" id="ARBA00022614"/>
    </source>
</evidence>
<evidence type="ECO:0000259" key="5">
    <source>
        <dbReference type="Pfam" id="PF16363"/>
    </source>
</evidence>
<feature type="domain" description="Leucine-rich repeat-containing N-terminal plant-type" evidence="4">
    <location>
        <begin position="196"/>
        <end position="212"/>
    </location>
</feature>
<dbReference type="PANTHER" id="PTHR48060">
    <property type="entry name" value="DNA DAMAGE-REPAIR/TOLERATION PROTEIN DRT100"/>
    <property type="match status" value="1"/>
</dbReference>
<keyword evidence="2" id="KW-0732">Signal</keyword>
<dbReference type="AlphaFoldDB" id="A0AA88R5Z8"/>
<evidence type="ECO:0000259" key="4">
    <source>
        <dbReference type="Pfam" id="PF08263"/>
    </source>
</evidence>
<feature type="domain" description="NAD(P)-binding" evidence="5">
    <location>
        <begin position="62"/>
        <end position="109"/>
    </location>
</feature>
<dbReference type="InterPro" id="IPR053211">
    <property type="entry name" value="DNA_repair-toleration"/>
</dbReference>
<accession>A0AA88R5Z8</accession>
<keyword evidence="7" id="KW-1185">Reference proteome</keyword>
<dbReference type="InterPro" id="IPR036291">
    <property type="entry name" value="NAD(P)-bd_dom_sf"/>
</dbReference>
<reference evidence="6" key="1">
    <citation type="submission" date="2022-12" db="EMBL/GenBank/DDBJ databases">
        <title>Draft genome assemblies for two species of Escallonia (Escalloniales).</title>
        <authorList>
            <person name="Chanderbali A."/>
            <person name="Dervinis C."/>
            <person name="Anghel I."/>
            <person name="Soltis D."/>
            <person name="Soltis P."/>
            <person name="Zapata F."/>
        </authorList>
    </citation>
    <scope>NUCLEOTIDE SEQUENCE</scope>
    <source>
        <strain evidence="6">UCBG92.1500</strain>
        <tissue evidence="6">Leaf</tissue>
    </source>
</reference>
<comment type="caution">
    <text evidence="6">The sequence shown here is derived from an EMBL/GenBank/DDBJ whole genome shotgun (WGS) entry which is preliminary data.</text>
</comment>
<evidence type="ECO:0000313" key="6">
    <source>
        <dbReference type="EMBL" id="KAK2979898.1"/>
    </source>
</evidence>
<dbReference type="PANTHER" id="PTHR48060:SF21">
    <property type="entry name" value="L DOMAIN-LIKE PROTEIN"/>
    <property type="match status" value="1"/>
</dbReference>
<evidence type="ECO:0000256" key="3">
    <source>
        <dbReference type="ARBA" id="ARBA00022737"/>
    </source>
</evidence>
<sequence length="351" mass="37237">MGCCASVLRVVGVGWPGIGRLGAGGCRFVNVVVRMVAVDDQPRLTSGMNLSWNSSLLQQNMIKVFEAVIHFAGLKAVGESVHKPLMYHDNNLIGTIVLLEVMAAHGCKKENPLNDILPVSVGNLDPYDILAANWSSASPICNWIGVTCSRSHKGVAALNLANRGLESSIPPNTENPLNDILPVSVGNFDTYDILAANWSSASPICNWIGVTCGRRHKGVAALNLANRGLKSSIPPNTVPLSGYNFMSGLIASATASPKANDIFPVSVANLSTSLEQIAAGGCGIKEPFQILYLTFRESGLLEPKMSGEGDTTLYDDNGGYRCQFARARGRTLLSKAGLGIFNRGVSIGVCH</sequence>
<dbReference type="EMBL" id="JAVXUO010001700">
    <property type="protein sequence ID" value="KAK2979898.1"/>
    <property type="molecule type" value="Genomic_DNA"/>
</dbReference>
<dbReference type="InterPro" id="IPR032675">
    <property type="entry name" value="LRR_dom_sf"/>
</dbReference>
<feature type="domain" description="Leucine-rich repeat-containing N-terminal plant-type" evidence="4">
    <location>
        <begin position="132"/>
        <end position="149"/>
    </location>
</feature>
<evidence type="ECO:0000313" key="7">
    <source>
        <dbReference type="Proteomes" id="UP001187471"/>
    </source>
</evidence>
<dbReference type="Proteomes" id="UP001187471">
    <property type="component" value="Unassembled WGS sequence"/>
</dbReference>
<dbReference type="Gene3D" id="3.40.50.720">
    <property type="entry name" value="NAD(P)-binding Rossmann-like Domain"/>
    <property type="match status" value="1"/>
</dbReference>
<evidence type="ECO:0000256" key="2">
    <source>
        <dbReference type="ARBA" id="ARBA00022729"/>
    </source>
</evidence>
<organism evidence="6 7">
    <name type="scientific">Escallonia rubra</name>
    <dbReference type="NCBI Taxonomy" id="112253"/>
    <lineage>
        <taxon>Eukaryota</taxon>
        <taxon>Viridiplantae</taxon>
        <taxon>Streptophyta</taxon>
        <taxon>Embryophyta</taxon>
        <taxon>Tracheophyta</taxon>
        <taxon>Spermatophyta</taxon>
        <taxon>Magnoliopsida</taxon>
        <taxon>eudicotyledons</taxon>
        <taxon>Gunneridae</taxon>
        <taxon>Pentapetalae</taxon>
        <taxon>asterids</taxon>
        <taxon>campanulids</taxon>
        <taxon>Escalloniales</taxon>
        <taxon>Escalloniaceae</taxon>
        <taxon>Escallonia</taxon>
    </lineage>
</organism>
<dbReference type="InterPro" id="IPR016040">
    <property type="entry name" value="NAD(P)-bd_dom"/>
</dbReference>
<dbReference type="Pfam" id="PF08263">
    <property type="entry name" value="LRRNT_2"/>
    <property type="match status" value="2"/>
</dbReference>
<dbReference type="InterPro" id="IPR013210">
    <property type="entry name" value="LRR_N_plant-typ"/>
</dbReference>
<keyword evidence="3" id="KW-0677">Repeat</keyword>